<evidence type="ECO:0000256" key="7">
    <source>
        <dbReference type="SAM" id="Phobius"/>
    </source>
</evidence>
<evidence type="ECO:0000313" key="8">
    <source>
        <dbReference type="EMBL" id="MEQ3538282.1"/>
    </source>
</evidence>
<dbReference type="EMBL" id="JBEDNP010000003">
    <property type="protein sequence ID" value="MEQ3538282.1"/>
    <property type="molecule type" value="Genomic_DNA"/>
</dbReference>
<feature type="transmembrane region" description="Helical" evidence="7">
    <location>
        <begin position="60"/>
        <end position="79"/>
    </location>
</feature>
<feature type="transmembrane region" description="Helical" evidence="7">
    <location>
        <begin position="283"/>
        <end position="304"/>
    </location>
</feature>
<feature type="transmembrane region" description="Helical" evidence="7">
    <location>
        <begin position="255"/>
        <end position="276"/>
    </location>
</feature>
<protein>
    <submittedName>
        <fullName evidence="8">ABC transporter permease</fullName>
    </submittedName>
</protein>
<evidence type="ECO:0000313" key="9">
    <source>
        <dbReference type="Proteomes" id="UP001464923"/>
    </source>
</evidence>
<comment type="caution">
    <text evidence="8">The sequence shown here is derived from an EMBL/GenBank/DDBJ whole genome shotgun (WGS) entry which is preliminary data.</text>
</comment>
<feature type="transmembrane region" description="Helical" evidence="7">
    <location>
        <begin position="310"/>
        <end position="328"/>
    </location>
</feature>
<keyword evidence="9" id="KW-1185">Reference proteome</keyword>
<accession>A0ABV1JQR4</accession>
<gene>
    <name evidence="8" type="ORF">WHI96_05585</name>
</gene>
<feature type="transmembrane region" description="Helical" evidence="7">
    <location>
        <begin position="228"/>
        <end position="249"/>
    </location>
</feature>
<keyword evidence="2" id="KW-1003">Cell membrane</keyword>
<sequence length="336" mass="33517">MTTVQKPPTGAGRSAPSGTRGRALADAGPALALVVLCLVFAVATPGFATPENLRAILDQAAIPLILATGISLVVLTGGIDLSVEGVMAASGLTFVLLARNSVTAADLGWGALLVGVGCGALFGLANGVLHVVGRVPSFIVTLGTWFVGLGTATVLFGSVTPELLDENFRGWAGATVAGIPLFALVAVLVVVLAVVTCRSTRFGRTVLAVGGDERIARLAGLPTGRVKIAVFTLAGIASGLAGVLATIRLGAGDVAVGSGTLFLTLSAVVLGGTLLAGGRGGPLHTVAGVFLLVVLGNGLLLLGAEPWVQQAVQALILVAAVVAGATPVRHRMRVIK</sequence>
<comment type="subcellular location">
    <subcellularLocation>
        <location evidence="1">Cell membrane</location>
        <topology evidence="1">Multi-pass membrane protein</topology>
    </subcellularLocation>
</comment>
<evidence type="ECO:0000256" key="2">
    <source>
        <dbReference type="ARBA" id="ARBA00022475"/>
    </source>
</evidence>
<feature type="transmembrane region" description="Helical" evidence="7">
    <location>
        <begin position="30"/>
        <end position="48"/>
    </location>
</feature>
<dbReference type="Proteomes" id="UP001464923">
    <property type="component" value="Unassembled WGS sequence"/>
</dbReference>
<dbReference type="PANTHER" id="PTHR32196">
    <property type="entry name" value="ABC TRANSPORTER PERMEASE PROTEIN YPHD-RELATED-RELATED"/>
    <property type="match status" value="1"/>
</dbReference>
<proteinExistence type="predicted"/>
<evidence type="ECO:0000256" key="4">
    <source>
        <dbReference type="ARBA" id="ARBA00022989"/>
    </source>
</evidence>
<feature type="transmembrane region" description="Helical" evidence="7">
    <location>
        <begin position="107"/>
        <end position="125"/>
    </location>
</feature>
<organism evidence="8 9">
    <name type="scientific">Pseudonocardia tropica</name>
    <dbReference type="NCBI Taxonomy" id="681289"/>
    <lineage>
        <taxon>Bacteria</taxon>
        <taxon>Bacillati</taxon>
        <taxon>Actinomycetota</taxon>
        <taxon>Actinomycetes</taxon>
        <taxon>Pseudonocardiales</taxon>
        <taxon>Pseudonocardiaceae</taxon>
        <taxon>Pseudonocardia</taxon>
    </lineage>
</organism>
<reference evidence="8 9" key="1">
    <citation type="submission" date="2024-03" db="EMBL/GenBank/DDBJ databases">
        <title>Draft genome sequence of Pseudonocardia tropica JCM 19149.</title>
        <authorList>
            <person name="Butdee W."/>
            <person name="Duangmal K."/>
        </authorList>
    </citation>
    <scope>NUCLEOTIDE SEQUENCE [LARGE SCALE GENOMIC DNA]</scope>
    <source>
        <strain evidence="8 9">JCM 19149</strain>
    </source>
</reference>
<feature type="region of interest" description="Disordered" evidence="6">
    <location>
        <begin position="1"/>
        <end position="21"/>
    </location>
</feature>
<dbReference type="CDD" id="cd06579">
    <property type="entry name" value="TM_PBP1_transp_AraH_like"/>
    <property type="match status" value="1"/>
</dbReference>
<evidence type="ECO:0000256" key="1">
    <source>
        <dbReference type="ARBA" id="ARBA00004651"/>
    </source>
</evidence>
<dbReference type="InterPro" id="IPR001851">
    <property type="entry name" value="ABC_transp_permease"/>
</dbReference>
<feature type="transmembrane region" description="Helical" evidence="7">
    <location>
        <begin position="137"/>
        <end position="159"/>
    </location>
</feature>
<dbReference type="RefSeq" id="WP_345642028.1">
    <property type="nucleotide sequence ID" value="NZ_BAABLY010000008.1"/>
</dbReference>
<keyword evidence="4 7" id="KW-1133">Transmembrane helix</keyword>
<keyword evidence="5 7" id="KW-0472">Membrane</keyword>
<feature type="transmembrane region" description="Helical" evidence="7">
    <location>
        <begin position="171"/>
        <end position="195"/>
    </location>
</feature>
<evidence type="ECO:0000256" key="5">
    <source>
        <dbReference type="ARBA" id="ARBA00023136"/>
    </source>
</evidence>
<dbReference type="Pfam" id="PF02653">
    <property type="entry name" value="BPD_transp_2"/>
    <property type="match status" value="1"/>
</dbReference>
<dbReference type="PANTHER" id="PTHR32196:SF72">
    <property type="entry name" value="RIBOSE IMPORT PERMEASE PROTEIN RBSC"/>
    <property type="match status" value="1"/>
</dbReference>
<keyword evidence="3 7" id="KW-0812">Transmembrane</keyword>
<name>A0ABV1JQR4_9PSEU</name>
<evidence type="ECO:0000256" key="3">
    <source>
        <dbReference type="ARBA" id="ARBA00022692"/>
    </source>
</evidence>
<evidence type="ECO:0000256" key="6">
    <source>
        <dbReference type="SAM" id="MobiDB-lite"/>
    </source>
</evidence>